<dbReference type="EMBL" id="FOPK01000013">
    <property type="protein sequence ID" value="SFH07720.1"/>
    <property type="molecule type" value="Genomic_DNA"/>
</dbReference>
<feature type="transmembrane region" description="Helical" evidence="2">
    <location>
        <begin position="427"/>
        <end position="448"/>
    </location>
</feature>
<name>A0AAE8HT25_9HYPH</name>
<reference evidence="4 6" key="2">
    <citation type="submission" date="2016-10" db="EMBL/GenBank/DDBJ databases">
        <authorList>
            <person name="Varghese N."/>
            <person name="Submissions S."/>
        </authorList>
    </citation>
    <scope>NUCLEOTIDE SEQUENCE [LARGE SCALE GENOMIC DNA]</scope>
    <source>
        <strain evidence="4 6">CBMB27</strain>
    </source>
</reference>
<sequence>MTVPEHRRRAHTETVHTHMPDSMPRPGDWLRIPGPGRRRLPGPTRAVLSGRFAVILSGELIQSLFHFLLNILLVRELGAHDYGLFAIVFAVGAVGITYIRALVAVPATIHVARSLGRPAALGYDVMFGSGAVLVSGVMATGVGLVLIPVIGLGALAAGAFVGLYAFRSYLRIVLLARGRPRIAGLSDLVYAVCGGLLVAHWLNGEGTALLDRAFAAIALAHAIAIAVAYGALRERIRFSLHARARARYRAIWRTLAWSLAGVTSLTVQGQGLTLLLALLAGPAAYAPIAATIVLYAPLRIPASALLNMILPEISRLLAAGQVDAARRLVIRNGILLGSACLAYGALMAAALPLIEDILFKGRFADQPMGWIGLGVWAVVTVSLLYAIPRAYLEASAAFRTITAGAVASAALGMAVMVPVLLLKMPPATALVGLLSSEVATLVWSVSAFRTLARHPRPARPVGVL</sequence>
<proteinExistence type="predicted"/>
<evidence type="ECO:0000313" key="6">
    <source>
        <dbReference type="Proteomes" id="UP000199140"/>
    </source>
</evidence>
<keyword evidence="2" id="KW-0472">Membrane</keyword>
<evidence type="ECO:0000313" key="3">
    <source>
        <dbReference type="EMBL" id="APT33943.1"/>
    </source>
</evidence>
<dbReference type="KEGG" id="mphy:MCBMB27_04652"/>
<feature type="transmembrane region" description="Helical" evidence="2">
    <location>
        <begin position="369"/>
        <end position="388"/>
    </location>
</feature>
<feature type="transmembrane region" description="Helical" evidence="2">
    <location>
        <begin position="334"/>
        <end position="354"/>
    </location>
</feature>
<evidence type="ECO:0000256" key="2">
    <source>
        <dbReference type="SAM" id="Phobius"/>
    </source>
</evidence>
<feature type="transmembrane region" description="Helical" evidence="2">
    <location>
        <begin position="145"/>
        <end position="170"/>
    </location>
</feature>
<feature type="transmembrane region" description="Helical" evidence="2">
    <location>
        <begin position="252"/>
        <end position="269"/>
    </location>
</feature>
<keyword evidence="5" id="KW-1185">Reference proteome</keyword>
<feature type="transmembrane region" description="Helical" evidence="2">
    <location>
        <begin position="275"/>
        <end position="298"/>
    </location>
</feature>
<dbReference type="Proteomes" id="UP000185487">
    <property type="component" value="Chromosome"/>
</dbReference>
<feature type="transmembrane region" description="Helical" evidence="2">
    <location>
        <begin position="84"/>
        <end position="109"/>
    </location>
</feature>
<dbReference type="AlphaFoldDB" id="A0AAE8HT25"/>
<keyword evidence="2" id="KW-0812">Transmembrane</keyword>
<evidence type="ECO:0000313" key="4">
    <source>
        <dbReference type="EMBL" id="SFH07720.1"/>
    </source>
</evidence>
<dbReference type="EMBL" id="CP015367">
    <property type="protein sequence ID" value="APT33943.1"/>
    <property type="molecule type" value="Genomic_DNA"/>
</dbReference>
<feature type="region of interest" description="Disordered" evidence="1">
    <location>
        <begin position="1"/>
        <end position="22"/>
    </location>
</feature>
<gene>
    <name evidence="3" type="ORF">MCBMB27_04652</name>
    <name evidence="4" type="ORF">SAMN05192567_113118</name>
</gene>
<organism evidence="4 6">
    <name type="scientific">Methylobacterium phyllosphaerae</name>
    <dbReference type="NCBI Taxonomy" id="418223"/>
    <lineage>
        <taxon>Bacteria</taxon>
        <taxon>Pseudomonadati</taxon>
        <taxon>Pseudomonadota</taxon>
        <taxon>Alphaproteobacteria</taxon>
        <taxon>Hyphomicrobiales</taxon>
        <taxon>Methylobacteriaceae</taxon>
        <taxon>Methylobacterium</taxon>
    </lineage>
</organism>
<evidence type="ECO:0000256" key="1">
    <source>
        <dbReference type="SAM" id="MobiDB-lite"/>
    </source>
</evidence>
<feature type="transmembrane region" description="Helical" evidence="2">
    <location>
        <begin position="400"/>
        <end position="421"/>
    </location>
</feature>
<keyword evidence="2" id="KW-1133">Transmembrane helix</keyword>
<dbReference type="Proteomes" id="UP000199140">
    <property type="component" value="Unassembled WGS sequence"/>
</dbReference>
<protein>
    <submittedName>
        <fullName evidence="4">Membrane protein involved in the export of O-antigen and teichoic acid</fullName>
    </submittedName>
</protein>
<reference evidence="3 5" key="1">
    <citation type="submission" date="2016-04" db="EMBL/GenBank/DDBJ databases">
        <title>Complete genome sequencing and analysis of CBMB27, Methylobacterium phyllosphaerae isolated from leaf tissues of rice (Oryza sativa L.).</title>
        <authorList>
            <person name="Lee Y."/>
            <person name="Hwangbo K."/>
            <person name="Chung H."/>
            <person name="Yoo J."/>
            <person name="Kim K.Y."/>
            <person name="Sa T.M."/>
            <person name="Um Y."/>
            <person name="Madhaiyan M."/>
        </authorList>
    </citation>
    <scope>NUCLEOTIDE SEQUENCE [LARGE SCALE GENOMIC DNA]</scope>
    <source>
        <strain evidence="3 5">CBMB27</strain>
    </source>
</reference>
<accession>A0AAE8HT25</accession>
<feature type="transmembrane region" description="Helical" evidence="2">
    <location>
        <begin position="182"/>
        <end position="202"/>
    </location>
</feature>
<feature type="compositionally biased region" description="Basic residues" evidence="1">
    <location>
        <begin position="1"/>
        <end position="10"/>
    </location>
</feature>
<evidence type="ECO:0000313" key="5">
    <source>
        <dbReference type="Proteomes" id="UP000185487"/>
    </source>
</evidence>
<feature type="transmembrane region" description="Helical" evidence="2">
    <location>
        <begin position="121"/>
        <end position="139"/>
    </location>
</feature>
<feature type="transmembrane region" description="Helical" evidence="2">
    <location>
        <begin position="48"/>
        <end position="72"/>
    </location>
</feature>
<feature type="transmembrane region" description="Helical" evidence="2">
    <location>
        <begin position="214"/>
        <end position="232"/>
    </location>
</feature>